<dbReference type="Proteomes" id="UP001556631">
    <property type="component" value="Unassembled WGS sequence"/>
</dbReference>
<comment type="pathway">
    <text evidence="3 10">Cofactor biosynthesis; tetrahydrofolate biosynthesis; 7,8-dihydrofolate from 2-amino-4-hydroxy-6-hydroxymethyl-7,8-dihydropteridine diphosphate and 4-aminobenzoate: step 1/2.</text>
</comment>
<dbReference type="InterPro" id="IPR011005">
    <property type="entry name" value="Dihydropteroate_synth-like_sf"/>
</dbReference>
<dbReference type="RefSeq" id="WP_367990935.1">
    <property type="nucleotide sequence ID" value="NZ_JBFPJR010000002.1"/>
</dbReference>
<evidence type="ECO:0000256" key="6">
    <source>
        <dbReference type="ARBA" id="ARBA00022679"/>
    </source>
</evidence>
<comment type="catalytic activity">
    <reaction evidence="1">
        <text>(7,8-dihydropterin-6-yl)methyl diphosphate + 4-aminobenzoate = 7,8-dihydropteroate + diphosphate</text>
        <dbReference type="Rhea" id="RHEA:19949"/>
        <dbReference type="ChEBI" id="CHEBI:17836"/>
        <dbReference type="ChEBI" id="CHEBI:17839"/>
        <dbReference type="ChEBI" id="CHEBI:33019"/>
        <dbReference type="ChEBI" id="CHEBI:72950"/>
        <dbReference type="EC" id="2.5.1.15"/>
    </reaction>
</comment>
<dbReference type="CDD" id="cd00739">
    <property type="entry name" value="DHPS"/>
    <property type="match status" value="1"/>
</dbReference>
<keyword evidence="8 10" id="KW-0460">Magnesium</keyword>
<evidence type="ECO:0000256" key="2">
    <source>
        <dbReference type="ARBA" id="ARBA00001946"/>
    </source>
</evidence>
<dbReference type="PROSITE" id="PS00792">
    <property type="entry name" value="DHPS_1"/>
    <property type="match status" value="1"/>
</dbReference>
<dbReference type="PANTHER" id="PTHR20941">
    <property type="entry name" value="FOLATE SYNTHESIS PROTEINS"/>
    <property type="match status" value="1"/>
</dbReference>
<dbReference type="Gene3D" id="3.20.20.20">
    <property type="entry name" value="Dihydropteroate synthase-like"/>
    <property type="match status" value="1"/>
</dbReference>
<dbReference type="EC" id="2.5.1.15" evidence="5 10"/>
<comment type="cofactor">
    <cofactor evidence="2 10">
        <name>Mg(2+)</name>
        <dbReference type="ChEBI" id="CHEBI:18420"/>
    </cofactor>
</comment>
<evidence type="ECO:0000256" key="5">
    <source>
        <dbReference type="ARBA" id="ARBA00012458"/>
    </source>
</evidence>
<keyword evidence="6 10" id="KW-0808">Transferase</keyword>
<dbReference type="InterPro" id="IPR045031">
    <property type="entry name" value="DHP_synth-like"/>
</dbReference>
<evidence type="ECO:0000256" key="7">
    <source>
        <dbReference type="ARBA" id="ARBA00022723"/>
    </source>
</evidence>
<protein>
    <recommendedName>
        <fullName evidence="5 10">Dihydropteroate synthase</fullName>
        <shortName evidence="10">DHPS</shortName>
        <ecNumber evidence="5 10">2.5.1.15</ecNumber>
    </recommendedName>
    <alternativeName>
        <fullName evidence="10">Dihydropteroate pyrophosphorylase</fullName>
    </alternativeName>
</protein>
<dbReference type="NCBIfam" id="TIGR01496">
    <property type="entry name" value="DHPS"/>
    <property type="match status" value="1"/>
</dbReference>
<evidence type="ECO:0000256" key="9">
    <source>
        <dbReference type="ARBA" id="ARBA00022909"/>
    </source>
</evidence>
<keyword evidence="7 10" id="KW-0479">Metal-binding</keyword>
<sequence>MTTVSLFAEIGRPRVMGIVNVTPDSFSDGGRFLATDDAVAHGRALLADGADILDIGGESTRPGATRPLVADELARVVPVIEELAAEGAVVSVDTMRSEVAEAAVKAGAAIVNDVSGGLADPRILDVTAESGAVFVAMHWRAHGSEMQGRDFLTYAGGVVPTVRDELQRRIDAALAAGIAPDRLVLDPGLGFSKTADDNWALLAGLDEIMAMGHPVLVGASRKAFLGRLLADADGTPRSVGEREYAHAALNVLLAQHRVWCTRVHDVCATRDALAVVERFASGRTRQETGGGTNPTSDEKGPQ</sequence>
<comment type="similarity">
    <text evidence="4 10">Belongs to the DHPS family.</text>
</comment>
<comment type="function">
    <text evidence="10">Catalyzes the condensation of para-aminobenzoate (pABA) with 6-hydroxymethyl-7,8-dihydropterin diphosphate (DHPt-PP) to form 7,8-dihydropteroate (H2Pte), the immediate precursor of folate derivatives.</text>
</comment>
<dbReference type="Pfam" id="PF00809">
    <property type="entry name" value="Pterin_bind"/>
    <property type="match status" value="1"/>
</dbReference>
<dbReference type="InterPro" id="IPR000489">
    <property type="entry name" value="Pterin-binding_dom"/>
</dbReference>
<dbReference type="PROSITE" id="PS00793">
    <property type="entry name" value="DHPS_2"/>
    <property type="match status" value="1"/>
</dbReference>
<name>A0ABV3STW3_9ACTN</name>
<evidence type="ECO:0000256" key="8">
    <source>
        <dbReference type="ARBA" id="ARBA00022842"/>
    </source>
</evidence>
<keyword evidence="9 10" id="KW-0289">Folate biosynthesis</keyword>
<keyword evidence="13" id="KW-1185">Reference proteome</keyword>
<evidence type="ECO:0000256" key="10">
    <source>
        <dbReference type="RuleBase" id="RU361205"/>
    </source>
</evidence>
<dbReference type="PROSITE" id="PS50972">
    <property type="entry name" value="PTERIN_BINDING"/>
    <property type="match status" value="1"/>
</dbReference>
<dbReference type="InterPro" id="IPR006390">
    <property type="entry name" value="DHP_synth_dom"/>
</dbReference>
<dbReference type="EMBL" id="JBFPJR010000002">
    <property type="protein sequence ID" value="MEX0426283.1"/>
    <property type="molecule type" value="Genomic_DNA"/>
</dbReference>
<evidence type="ECO:0000256" key="4">
    <source>
        <dbReference type="ARBA" id="ARBA00009503"/>
    </source>
</evidence>
<feature type="domain" description="Pterin-binding" evidence="11">
    <location>
        <begin position="13"/>
        <end position="274"/>
    </location>
</feature>
<dbReference type="PANTHER" id="PTHR20941:SF1">
    <property type="entry name" value="FOLIC ACID SYNTHESIS PROTEIN FOL1"/>
    <property type="match status" value="1"/>
</dbReference>
<organism evidence="12 13">
    <name type="scientific">Nocardioides eburneus</name>
    <dbReference type="NCBI Taxonomy" id="3231482"/>
    <lineage>
        <taxon>Bacteria</taxon>
        <taxon>Bacillati</taxon>
        <taxon>Actinomycetota</taxon>
        <taxon>Actinomycetes</taxon>
        <taxon>Propionibacteriales</taxon>
        <taxon>Nocardioidaceae</taxon>
        <taxon>Nocardioides</taxon>
    </lineage>
</organism>
<evidence type="ECO:0000313" key="13">
    <source>
        <dbReference type="Proteomes" id="UP001556631"/>
    </source>
</evidence>
<gene>
    <name evidence="12" type="primary">folP</name>
    <name evidence="12" type="ORF">AB3X52_01535</name>
</gene>
<evidence type="ECO:0000256" key="1">
    <source>
        <dbReference type="ARBA" id="ARBA00000012"/>
    </source>
</evidence>
<accession>A0ABV3STW3</accession>
<evidence type="ECO:0000259" key="11">
    <source>
        <dbReference type="PROSITE" id="PS50972"/>
    </source>
</evidence>
<dbReference type="SUPFAM" id="SSF51717">
    <property type="entry name" value="Dihydropteroate synthetase-like"/>
    <property type="match status" value="1"/>
</dbReference>
<evidence type="ECO:0000313" key="12">
    <source>
        <dbReference type="EMBL" id="MEX0426283.1"/>
    </source>
</evidence>
<proteinExistence type="inferred from homology"/>
<evidence type="ECO:0000256" key="3">
    <source>
        <dbReference type="ARBA" id="ARBA00004763"/>
    </source>
</evidence>
<reference evidence="12 13" key="1">
    <citation type="submission" date="2024-07" db="EMBL/GenBank/DDBJ databases">
        <authorList>
            <person name="Lee S."/>
            <person name="Kang M."/>
        </authorList>
    </citation>
    <scope>NUCLEOTIDE SEQUENCE [LARGE SCALE GENOMIC DNA]</scope>
    <source>
        <strain evidence="12 13">DS6</strain>
    </source>
</reference>
<comment type="caution">
    <text evidence="12">The sequence shown here is derived from an EMBL/GenBank/DDBJ whole genome shotgun (WGS) entry which is preliminary data.</text>
</comment>
<dbReference type="GO" id="GO:0004156">
    <property type="term" value="F:dihydropteroate synthase activity"/>
    <property type="evidence" value="ECO:0007669"/>
    <property type="project" value="UniProtKB-EC"/>
</dbReference>